<gene>
    <name evidence="3" type="ORF">QTN89_01315</name>
</gene>
<dbReference type="EMBL" id="JASZZN010000001">
    <property type="protein sequence ID" value="MDM4014048.1"/>
    <property type="molecule type" value="Genomic_DNA"/>
</dbReference>
<evidence type="ECO:0000256" key="1">
    <source>
        <dbReference type="ARBA" id="ARBA00001932"/>
    </source>
</evidence>
<dbReference type="InterPro" id="IPR014729">
    <property type="entry name" value="Rossmann-like_a/b/a_fold"/>
</dbReference>
<dbReference type="InterPro" id="IPR006050">
    <property type="entry name" value="DNA_photolyase_N"/>
</dbReference>
<comment type="cofactor">
    <cofactor evidence="1">
        <name>(6R)-5,10-methylene-5,6,7,8-tetrahydrofolate</name>
        <dbReference type="ChEBI" id="CHEBI:15636"/>
    </cofactor>
</comment>
<sequence length="454" mass="52577">MATKLIDERRIKVLNDRSPDDTNAYVLYWMQHSQRAERNEALEFAIGRANEHGAPLCVGFGLTEDYPEGSLRHFQFMLEGLAETAEAIQRRGACFVLRLGSPDQVAIDLAKEAIEVVTDRGYLRHHRQWRESVAKEIAVRLTQVECDLIVPVETASTKREYAARTIRSKIEELSDEFLHQLRTTPVDRECQCGPHGESLDDIDRLLKQMKIDQSVDALDWIVGGTSAARKRLKHFIEDRLTGYERERSDPLAAHVSTLSPYLHFGMISPVDVAIAVRDARQRRTSDIDSYLEELIVRRELAHNFTHYARADYDQFSCLPDWAIETLQDHRDDERPTIYTANELEHSQTDDEIWNAAMTEVRERGYLHNQLRMYWGKRFLEWTNTPEYAYRTLLSLNNKYFLDGRDANSFANVGWVFGLHDRAFGERPIFGKVRYLSKDGIEKKFDSEAYVAQLD</sequence>
<feature type="domain" description="Photolyase/cryptochrome alpha/beta" evidence="2">
    <location>
        <begin position="24"/>
        <end position="152"/>
    </location>
</feature>
<dbReference type="Pfam" id="PF00875">
    <property type="entry name" value="DNA_photolyase"/>
    <property type="match status" value="1"/>
</dbReference>
<dbReference type="Gene3D" id="1.10.579.10">
    <property type="entry name" value="DNA Cyclobutane Dipyrimidine Photolyase, subunit A, domain 3"/>
    <property type="match status" value="1"/>
</dbReference>
<dbReference type="SUPFAM" id="SSF52425">
    <property type="entry name" value="Cryptochrome/photolyase, N-terminal domain"/>
    <property type="match status" value="1"/>
</dbReference>
<dbReference type="EC" id="4.1.99.3" evidence="3"/>
<dbReference type="InterPro" id="IPR036155">
    <property type="entry name" value="Crypto/Photolyase_N_sf"/>
</dbReference>
<protein>
    <submittedName>
        <fullName evidence="3">Deoxyribodipyrimidine photo-lyase</fullName>
        <ecNumber evidence="3">4.1.99.3</ecNumber>
    </submittedName>
</protein>
<dbReference type="SUPFAM" id="SSF48173">
    <property type="entry name" value="Cryptochrome/photolyase FAD-binding domain"/>
    <property type="match status" value="1"/>
</dbReference>
<dbReference type="InterPro" id="IPR036134">
    <property type="entry name" value="Crypto/Photolyase_FAD-like_sf"/>
</dbReference>
<organism evidence="3 4">
    <name type="scientific">Roseiconus lacunae</name>
    <dbReference type="NCBI Taxonomy" id="2605694"/>
    <lineage>
        <taxon>Bacteria</taxon>
        <taxon>Pseudomonadati</taxon>
        <taxon>Planctomycetota</taxon>
        <taxon>Planctomycetia</taxon>
        <taxon>Pirellulales</taxon>
        <taxon>Pirellulaceae</taxon>
        <taxon>Roseiconus</taxon>
    </lineage>
</organism>
<dbReference type="PANTHER" id="PTHR10211">
    <property type="entry name" value="DEOXYRIBODIPYRIMIDINE PHOTOLYASE"/>
    <property type="match status" value="1"/>
</dbReference>
<keyword evidence="4" id="KW-1185">Reference proteome</keyword>
<name>A0ABT7PCG3_9BACT</name>
<dbReference type="InterPro" id="IPR052219">
    <property type="entry name" value="Photolyase_Class-2"/>
</dbReference>
<keyword evidence="3" id="KW-0456">Lyase</keyword>
<dbReference type="PROSITE" id="PS51645">
    <property type="entry name" value="PHR_CRY_ALPHA_BETA"/>
    <property type="match status" value="1"/>
</dbReference>
<dbReference type="PANTHER" id="PTHR10211:SF0">
    <property type="entry name" value="DEOXYRIBODIPYRIMIDINE PHOTO-LYASE"/>
    <property type="match status" value="1"/>
</dbReference>
<accession>A0ABT7PCG3</accession>
<reference evidence="3 4" key="1">
    <citation type="submission" date="2023-06" db="EMBL/GenBank/DDBJ databases">
        <title>Roseiconus lacunae JC819 isolated from Gulf of Mannar region, Tamil Nadu.</title>
        <authorList>
            <person name="Pk S."/>
            <person name="Ch S."/>
            <person name="Ch V.R."/>
        </authorList>
    </citation>
    <scope>NUCLEOTIDE SEQUENCE [LARGE SCALE GENOMIC DNA]</scope>
    <source>
        <strain evidence="3 4">JC819</strain>
    </source>
</reference>
<evidence type="ECO:0000313" key="4">
    <source>
        <dbReference type="Proteomes" id="UP001239462"/>
    </source>
</evidence>
<dbReference type="Gene3D" id="3.40.50.620">
    <property type="entry name" value="HUPs"/>
    <property type="match status" value="1"/>
</dbReference>
<dbReference type="Gene3D" id="1.25.40.80">
    <property type="match status" value="1"/>
</dbReference>
<dbReference type="GO" id="GO:0003904">
    <property type="term" value="F:deoxyribodipyrimidine photo-lyase activity"/>
    <property type="evidence" value="ECO:0007669"/>
    <property type="project" value="UniProtKB-EC"/>
</dbReference>
<evidence type="ECO:0000313" key="3">
    <source>
        <dbReference type="EMBL" id="MDM4014048.1"/>
    </source>
</evidence>
<dbReference type="RefSeq" id="WP_289161778.1">
    <property type="nucleotide sequence ID" value="NZ_JASZZN010000001.1"/>
</dbReference>
<proteinExistence type="predicted"/>
<dbReference type="Proteomes" id="UP001239462">
    <property type="component" value="Unassembled WGS sequence"/>
</dbReference>
<comment type="caution">
    <text evidence="3">The sequence shown here is derived from an EMBL/GenBank/DDBJ whole genome shotgun (WGS) entry which is preliminary data.</text>
</comment>
<evidence type="ECO:0000259" key="2">
    <source>
        <dbReference type="PROSITE" id="PS51645"/>
    </source>
</evidence>